<dbReference type="InterPro" id="IPR025381">
    <property type="entry name" value="DUF4296"/>
</dbReference>
<accession>A0A7Y7PLX0</accession>
<dbReference type="Pfam" id="PF14129">
    <property type="entry name" value="DUF4296"/>
    <property type="match status" value="1"/>
</dbReference>
<feature type="domain" description="DUF4296" evidence="2">
    <location>
        <begin position="43"/>
        <end position="128"/>
    </location>
</feature>
<evidence type="ECO:0000313" key="4">
    <source>
        <dbReference type="Proteomes" id="UP000565521"/>
    </source>
</evidence>
<dbReference type="RefSeq" id="WP_176906826.1">
    <property type="nucleotide sequence ID" value="NZ_JABKAU010000003.1"/>
</dbReference>
<evidence type="ECO:0000313" key="3">
    <source>
        <dbReference type="EMBL" id="NVO30127.1"/>
    </source>
</evidence>
<feature type="signal peptide" evidence="1">
    <location>
        <begin position="1"/>
        <end position="37"/>
    </location>
</feature>
<evidence type="ECO:0000256" key="1">
    <source>
        <dbReference type="SAM" id="SignalP"/>
    </source>
</evidence>
<dbReference type="AlphaFoldDB" id="A0A7Y7PLX0"/>
<evidence type="ECO:0000259" key="2">
    <source>
        <dbReference type="Pfam" id="PF14129"/>
    </source>
</evidence>
<organism evidence="3 4">
    <name type="scientific">Hymenobacter lapidiphilus</name>
    <dbReference type="NCBI Taxonomy" id="2608003"/>
    <lineage>
        <taxon>Bacteria</taxon>
        <taxon>Pseudomonadati</taxon>
        <taxon>Bacteroidota</taxon>
        <taxon>Cytophagia</taxon>
        <taxon>Cytophagales</taxon>
        <taxon>Hymenobacteraceae</taxon>
        <taxon>Hymenobacter</taxon>
    </lineage>
</organism>
<comment type="caution">
    <text evidence="3">The sequence shown here is derived from an EMBL/GenBank/DDBJ whole genome shotgun (WGS) entry which is preliminary data.</text>
</comment>
<proteinExistence type="predicted"/>
<keyword evidence="4" id="KW-1185">Reference proteome</keyword>
<name>A0A7Y7PLX0_9BACT</name>
<feature type="chain" id="PRO_5031274545" evidence="1">
    <location>
        <begin position="38"/>
        <end position="131"/>
    </location>
</feature>
<reference evidence="3 4" key="1">
    <citation type="submission" date="2020-05" db="EMBL/GenBank/DDBJ databases">
        <title>Hymenobacter terrestris sp. nov. and Hymenobacter lapidiphilus sp. nov., isolated from regoliths in Antarctica.</title>
        <authorList>
            <person name="Sedlacek I."/>
            <person name="Pantucek R."/>
            <person name="Zeman M."/>
            <person name="Holochova P."/>
            <person name="Kralova S."/>
            <person name="Stankova E."/>
            <person name="Sedo O."/>
            <person name="Micenkova L."/>
            <person name="Svec P."/>
            <person name="Gupta V."/>
            <person name="Sood U."/>
            <person name="Korpole U.S."/>
            <person name="Lal R."/>
        </authorList>
    </citation>
    <scope>NUCLEOTIDE SEQUENCE [LARGE SCALE GENOMIC DNA]</scope>
    <source>
        <strain evidence="3 4">P5342</strain>
    </source>
</reference>
<dbReference type="EMBL" id="JABKAU010000003">
    <property type="protein sequence ID" value="NVO30127.1"/>
    <property type="molecule type" value="Genomic_DNA"/>
</dbReference>
<dbReference type="Proteomes" id="UP000565521">
    <property type="component" value="Unassembled WGS sequence"/>
</dbReference>
<sequence length="131" mass="14603">MKRISRCLSAVRRALPLAGLPALLTALLLTASACQKAEEVPAPAQLLPPDKMVGLLIELHTLEARTEAAALPPDSSRALFQQEKKKLYWRHEVSDSIFAQSFRYYAVRGKELNTIYQSVIDSLDAREKVVK</sequence>
<protein>
    <submittedName>
        <fullName evidence="3">DUF4296 domain-containing protein</fullName>
    </submittedName>
</protein>
<keyword evidence="1" id="KW-0732">Signal</keyword>
<dbReference type="PROSITE" id="PS51257">
    <property type="entry name" value="PROKAR_LIPOPROTEIN"/>
    <property type="match status" value="1"/>
</dbReference>
<gene>
    <name evidence="3" type="ORF">HW554_02815</name>
</gene>